<evidence type="ECO:0000313" key="1">
    <source>
        <dbReference type="EMBL" id="ASS96106.1"/>
    </source>
</evidence>
<dbReference type="AlphaFoldDB" id="A0A223ELK5"/>
<proteinExistence type="predicted"/>
<sequence length="76" mass="8956">MKSPVIKIQTSDHLRKGILYEVIGIEQKNGMYKGKKFRIIVRDFIRREQNLKSHHINGKYKNMSTLGRLLISLLFL</sequence>
<dbReference type="EMBL" id="CP017704">
    <property type="protein sequence ID" value="ASS96106.1"/>
    <property type="molecule type" value="Genomic_DNA"/>
</dbReference>
<name>A0A223ELK5_9BACI</name>
<protein>
    <submittedName>
        <fullName evidence="1">Uncharacterized protein</fullName>
    </submittedName>
</protein>
<accession>A0A223ELK5</accession>
<organism evidence="1">
    <name type="scientific">Peribacillus simplex NBRC 15720 = DSM 1321</name>
    <dbReference type="NCBI Taxonomy" id="1349754"/>
    <lineage>
        <taxon>Bacteria</taxon>
        <taxon>Bacillati</taxon>
        <taxon>Bacillota</taxon>
        <taxon>Bacilli</taxon>
        <taxon>Bacillales</taxon>
        <taxon>Bacillaceae</taxon>
        <taxon>Peribacillus</taxon>
    </lineage>
</organism>
<reference evidence="1" key="1">
    <citation type="submission" date="2016-10" db="EMBL/GenBank/DDBJ databases">
        <title>The whole genome sequencing and assembly of Bacillus simplex DSM 1321 strain.</title>
        <authorList>
            <person name="Park M.-K."/>
            <person name="Lee Y.-J."/>
            <person name="Yi H."/>
            <person name="Bahn Y.-S."/>
            <person name="Kim J.F."/>
            <person name="Lee D.-W."/>
        </authorList>
    </citation>
    <scope>NUCLEOTIDE SEQUENCE [LARGE SCALE GENOMIC DNA]</scope>
    <source>
        <strain evidence="1">DSM 1321</strain>
    </source>
</reference>
<gene>
    <name evidence="1" type="ORF">BS1321_20645</name>
</gene>
<dbReference type="Proteomes" id="UP000214618">
    <property type="component" value="Chromosome"/>
</dbReference>